<feature type="domain" description="Tetrapyrrole methylase" evidence="1">
    <location>
        <begin position="212"/>
        <end position="360"/>
    </location>
</feature>
<evidence type="ECO:0000259" key="1">
    <source>
        <dbReference type="Pfam" id="PF00590"/>
    </source>
</evidence>
<dbReference type="EMBL" id="CAJJDP010000086">
    <property type="protein sequence ID" value="CAD8186325.1"/>
    <property type="molecule type" value="Genomic_DNA"/>
</dbReference>
<dbReference type="InterPro" id="IPR000878">
    <property type="entry name" value="4pyrrol_Mease"/>
</dbReference>
<dbReference type="OrthoDB" id="289942at2759"/>
<dbReference type="PANTHER" id="PTHR46111:SF1">
    <property type="entry name" value="RIBOSOMAL RNA SMALL SUBUNIT METHYLTRANSFERASE I"/>
    <property type="match status" value="1"/>
</dbReference>
<accession>A0A8S1WCR2</accession>
<dbReference type="OMA" id="WIGFELT"/>
<organism evidence="2 3">
    <name type="scientific">Paramecium octaurelia</name>
    <dbReference type="NCBI Taxonomy" id="43137"/>
    <lineage>
        <taxon>Eukaryota</taxon>
        <taxon>Sar</taxon>
        <taxon>Alveolata</taxon>
        <taxon>Ciliophora</taxon>
        <taxon>Intramacronucleata</taxon>
        <taxon>Oligohymenophorea</taxon>
        <taxon>Peniculida</taxon>
        <taxon>Parameciidae</taxon>
        <taxon>Paramecium</taxon>
    </lineage>
</organism>
<evidence type="ECO:0000313" key="2">
    <source>
        <dbReference type="EMBL" id="CAD8186325.1"/>
    </source>
</evidence>
<sequence length="490" mass="56809">MIRFATRLVRQFSSKIDEIIDIGKPSLSKGVLTICPTPIGNLQDWTPRQDKALFEADVIACEDTRITGFLIKMIRNKKLSNEQLPIPENPKDYDLDDDDFTIQDVIFDSTKQLQIKLPELNQQEITAADFNFYKQKKIEEMKERVTQEVKKQKEHLSQQDPLNFMGKQDYEEEEMNPSEFEVYGLTAPFMVYLKSKIAVAKKRKGRGVLISCHKFNEEKRIDRIIAMLKMGLNITLVCDAGTPAISDPGYQLVNKCIERNVKIEVIPGASAISVALSTCGFPTDNFTFLGFLSKEQHDRDENLRFFLKSPRTLVLFESPSRVHQTLLTIEKIFGETQEIWIGFELTKKFEKKIRGKCREIYEMLTDPKVIRPSHLKGEVTIIIAPYTATYNDELRAEQFSTENKQNEFYQEEEESIHNLIKNVDALQVAQAFGEKFRGSDREFNEVLQKALRISKTKATKLIVEVRHMQRIEQNLKKIKERVGEREEYFK</sequence>
<gene>
    <name evidence="2" type="ORF">POCTA_138.1.T0870238</name>
</gene>
<dbReference type="InterPro" id="IPR008189">
    <property type="entry name" value="rRNA_ssu_MeTfrase_I"/>
</dbReference>
<proteinExistence type="predicted"/>
<dbReference type="PANTHER" id="PTHR46111">
    <property type="entry name" value="RIBOSOMAL RNA SMALL SUBUNIT METHYLTRANSFERASE I"/>
    <property type="match status" value="1"/>
</dbReference>
<dbReference type="GO" id="GO:0008168">
    <property type="term" value="F:methyltransferase activity"/>
    <property type="evidence" value="ECO:0007669"/>
    <property type="project" value="InterPro"/>
</dbReference>
<dbReference type="CDD" id="cd11648">
    <property type="entry name" value="RsmI"/>
    <property type="match status" value="1"/>
</dbReference>
<dbReference type="Proteomes" id="UP000683925">
    <property type="component" value="Unassembled WGS sequence"/>
</dbReference>
<evidence type="ECO:0000313" key="3">
    <source>
        <dbReference type="Proteomes" id="UP000683925"/>
    </source>
</evidence>
<comment type="caution">
    <text evidence="2">The sequence shown here is derived from an EMBL/GenBank/DDBJ whole genome shotgun (WGS) entry which is preliminary data.</text>
</comment>
<protein>
    <recommendedName>
        <fullName evidence="1">Tetrapyrrole methylase domain-containing protein</fullName>
    </recommendedName>
</protein>
<dbReference type="AlphaFoldDB" id="A0A8S1WCR2"/>
<name>A0A8S1WCR2_PAROT</name>
<dbReference type="Pfam" id="PF00590">
    <property type="entry name" value="TP_methylase"/>
    <property type="match status" value="1"/>
</dbReference>
<reference evidence="2" key="1">
    <citation type="submission" date="2021-01" db="EMBL/GenBank/DDBJ databases">
        <authorList>
            <consortium name="Genoscope - CEA"/>
            <person name="William W."/>
        </authorList>
    </citation>
    <scope>NUCLEOTIDE SEQUENCE</scope>
</reference>
<keyword evidence="3" id="KW-1185">Reference proteome</keyword>